<dbReference type="PATRIC" id="fig|1203610.3.peg.3704"/>
<keyword evidence="3" id="KW-1185">Reference proteome</keyword>
<dbReference type="Proteomes" id="UP000033035">
    <property type="component" value="Unassembled WGS sequence"/>
</dbReference>
<proteinExistence type="predicted"/>
<accession>A0A0F5J8L5</accession>
<dbReference type="RefSeq" id="WP_028726717.1">
    <property type="nucleotide sequence ID" value="NZ_AUAE01000010.1"/>
</dbReference>
<gene>
    <name evidence="2" type="ORF">HMPREF1536_03634</name>
</gene>
<dbReference type="AlphaFoldDB" id="A0A0F5J8L5"/>
<feature type="region of interest" description="Disordered" evidence="1">
    <location>
        <begin position="1"/>
        <end position="20"/>
    </location>
</feature>
<evidence type="ECO:0008006" key="4">
    <source>
        <dbReference type="Google" id="ProtNLM"/>
    </source>
</evidence>
<dbReference type="STRING" id="1203610.HMPREF1536_03634"/>
<name>A0A0F5J8L5_9BACT</name>
<protein>
    <recommendedName>
        <fullName evidence="4">Fimbrillin family protein</fullName>
    </recommendedName>
</protein>
<dbReference type="CDD" id="cd13121">
    <property type="entry name" value="BF2867_like_C"/>
    <property type="match status" value="1"/>
</dbReference>
<dbReference type="Pfam" id="PF13149">
    <property type="entry name" value="Mfa_like_1"/>
    <property type="match status" value="1"/>
</dbReference>
<comment type="caution">
    <text evidence="2">The sequence shown here is derived from an EMBL/GenBank/DDBJ whole genome shotgun (WGS) entry which is preliminary data.</text>
</comment>
<organism evidence="2 3">
    <name type="scientific">Parabacteroides gordonii MS-1 = DSM 23371</name>
    <dbReference type="NCBI Taxonomy" id="1203610"/>
    <lineage>
        <taxon>Bacteria</taxon>
        <taxon>Pseudomonadati</taxon>
        <taxon>Bacteroidota</taxon>
        <taxon>Bacteroidia</taxon>
        <taxon>Bacteroidales</taxon>
        <taxon>Tannerellaceae</taxon>
        <taxon>Parabacteroides</taxon>
    </lineage>
</organism>
<dbReference type="Gene3D" id="2.60.40.2630">
    <property type="match status" value="1"/>
</dbReference>
<dbReference type="HOGENOM" id="CLU_876759_0_0_10"/>
<evidence type="ECO:0000313" key="3">
    <source>
        <dbReference type="Proteomes" id="UP000033035"/>
    </source>
</evidence>
<dbReference type="EMBL" id="AQHW01000017">
    <property type="protein sequence ID" value="KKB54053.1"/>
    <property type="molecule type" value="Genomic_DNA"/>
</dbReference>
<reference evidence="2 3" key="1">
    <citation type="submission" date="2013-04" db="EMBL/GenBank/DDBJ databases">
        <title>The Genome Sequence of Parabacteroides gordonii DSM 23371.</title>
        <authorList>
            <consortium name="The Broad Institute Genomics Platform"/>
            <person name="Earl A."/>
            <person name="Ward D."/>
            <person name="Feldgarden M."/>
            <person name="Gevers D."/>
            <person name="Martens E."/>
            <person name="Sakamoto M."/>
            <person name="Benno Y."/>
            <person name="Suzuki N."/>
            <person name="Matsunaga N."/>
            <person name="Koshihara K."/>
            <person name="Seki M."/>
            <person name="Komiya H."/>
            <person name="Walker B."/>
            <person name="Young S."/>
            <person name="Zeng Q."/>
            <person name="Gargeya S."/>
            <person name="Fitzgerald M."/>
            <person name="Haas B."/>
            <person name="Abouelleil A."/>
            <person name="Allen A.W."/>
            <person name="Alvarado L."/>
            <person name="Arachchi H.M."/>
            <person name="Berlin A.M."/>
            <person name="Chapman S.B."/>
            <person name="Gainer-Dewar J."/>
            <person name="Goldberg J."/>
            <person name="Griggs A."/>
            <person name="Gujja S."/>
            <person name="Hansen M."/>
            <person name="Howarth C."/>
            <person name="Imamovic A."/>
            <person name="Ireland A."/>
            <person name="Larimer J."/>
            <person name="McCowan C."/>
            <person name="Murphy C."/>
            <person name="Pearson M."/>
            <person name="Poon T.W."/>
            <person name="Priest M."/>
            <person name="Roberts A."/>
            <person name="Saif S."/>
            <person name="Shea T."/>
            <person name="Sisk P."/>
            <person name="Sykes S."/>
            <person name="Wortman J."/>
            <person name="Nusbaum C."/>
            <person name="Birren B."/>
        </authorList>
    </citation>
    <scope>NUCLEOTIDE SEQUENCE [LARGE SCALE GENOMIC DNA]</scope>
    <source>
        <strain evidence="2 3">MS-1</strain>
    </source>
</reference>
<evidence type="ECO:0000313" key="2">
    <source>
        <dbReference type="EMBL" id="KKB54053.1"/>
    </source>
</evidence>
<dbReference type="InterPro" id="IPR025049">
    <property type="entry name" value="Mfa-like_1"/>
</dbReference>
<sequence>MLAGCADEEQRGEEPVPTPPEELVAVSFSSTIDLTTKATEGVSENLAEGTLIDVHVYKQANTTAPSGSPLVTRRYKVLSGGNMEPADPSNTMYLPVGTYAFFALAINAEGQDPPALAASSSYTGELKNGLDYIYCAVNSTLHSSPEAPQNISLSFFRLATRIDLKIDCGSGSDKATAATAPTFALPLTNPAGTKISLGANPVITAGAQVENNNTKVTSTGSVDNGFTASYIQLPLSGKQDIPVTITFPSITFADLVQTNKVYTLTIPNTEAGLVSGNQYDYKVNITGNDVSFNNLTVTEWTGGTNGNISDSDITEDF</sequence>
<evidence type="ECO:0000256" key="1">
    <source>
        <dbReference type="SAM" id="MobiDB-lite"/>
    </source>
</evidence>